<dbReference type="PIRSF" id="PIRSF006603">
    <property type="entry name" value="DinF"/>
    <property type="match status" value="1"/>
</dbReference>
<feature type="transmembrane region" description="Helical" evidence="7">
    <location>
        <begin position="320"/>
        <end position="341"/>
    </location>
</feature>
<comment type="subcellular location">
    <subcellularLocation>
        <location evidence="1">Cell membrane</location>
        <topology evidence="1">Multi-pass membrane protein</topology>
    </subcellularLocation>
</comment>
<dbReference type="InterPro" id="IPR052031">
    <property type="entry name" value="Membrane_Transporter-Flippase"/>
</dbReference>
<reference evidence="8" key="2">
    <citation type="journal article" date="2021" name="PeerJ">
        <title>Extensive microbial diversity within the chicken gut microbiome revealed by metagenomics and culture.</title>
        <authorList>
            <person name="Gilroy R."/>
            <person name="Ravi A."/>
            <person name="Getino M."/>
            <person name="Pursley I."/>
            <person name="Horton D.L."/>
            <person name="Alikhan N.F."/>
            <person name="Baker D."/>
            <person name="Gharbi K."/>
            <person name="Hall N."/>
            <person name="Watson M."/>
            <person name="Adriaenssens E.M."/>
            <person name="Foster-Nyarko E."/>
            <person name="Jarju S."/>
            <person name="Secka A."/>
            <person name="Antonio M."/>
            <person name="Oren A."/>
            <person name="Chaudhuri R.R."/>
            <person name="La Ragione R."/>
            <person name="Hildebrand F."/>
            <person name="Pallen M.J."/>
        </authorList>
    </citation>
    <scope>NUCLEOTIDE SEQUENCE</scope>
    <source>
        <strain evidence="8">ChiSjej1B19-7085</strain>
    </source>
</reference>
<reference evidence="8" key="1">
    <citation type="submission" date="2020-10" db="EMBL/GenBank/DDBJ databases">
        <authorList>
            <person name="Gilroy R."/>
        </authorList>
    </citation>
    <scope>NUCLEOTIDE SEQUENCE</scope>
    <source>
        <strain evidence="8">ChiSjej1B19-7085</strain>
    </source>
</reference>
<dbReference type="EMBL" id="DVHF01000033">
    <property type="protein sequence ID" value="HIR56512.1"/>
    <property type="molecule type" value="Genomic_DNA"/>
</dbReference>
<name>A0A9D1J0K6_9FIRM</name>
<keyword evidence="6 7" id="KW-0472">Membrane</keyword>
<evidence type="ECO:0000313" key="9">
    <source>
        <dbReference type="Proteomes" id="UP000886785"/>
    </source>
</evidence>
<dbReference type="GO" id="GO:0015297">
    <property type="term" value="F:antiporter activity"/>
    <property type="evidence" value="ECO:0007669"/>
    <property type="project" value="InterPro"/>
</dbReference>
<feature type="transmembrane region" description="Helical" evidence="7">
    <location>
        <begin position="418"/>
        <end position="439"/>
    </location>
</feature>
<feature type="transmembrane region" description="Helical" evidence="7">
    <location>
        <begin position="99"/>
        <end position="121"/>
    </location>
</feature>
<dbReference type="PANTHER" id="PTHR43549:SF2">
    <property type="entry name" value="MULTIDRUG RESISTANCE PROTEIN NORM-RELATED"/>
    <property type="match status" value="1"/>
</dbReference>
<dbReference type="GO" id="GO:0042910">
    <property type="term" value="F:xenobiotic transmembrane transporter activity"/>
    <property type="evidence" value="ECO:0007669"/>
    <property type="project" value="InterPro"/>
</dbReference>
<accession>A0A9D1J0K6</accession>
<feature type="transmembrane region" description="Helical" evidence="7">
    <location>
        <begin position="133"/>
        <end position="152"/>
    </location>
</feature>
<feature type="transmembrane region" description="Helical" evidence="7">
    <location>
        <begin position="55"/>
        <end position="79"/>
    </location>
</feature>
<evidence type="ECO:0000256" key="5">
    <source>
        <dbReference type="ARBA" id="ARBA00022989"/>
    </source>
</evidence>
<keyword evidence="3" id="KW-1003">Cell membrane</keyword>
<organism evidence="8 9">
    <name type="scientific">Candidatus Gallacutalibacter pullicola</name>
    <dbReference type="NCBI Taxonomy" id="2840830"/>
    <lineage>
        <taxon>Bacteria</taxon>
        <taxon>Bacillati</taxon>
        <taxon>Bacillota</taxon>
        <taxon>Clostridia</taxon>
        <taxon>Eubacteriales</taxon>
        <taxon>Candidatus Gallacutalibacter</taxon>
    </lineage>
</organism>
<feature type="transmembrane region" description="Helical" evidence="7">
    <location>
        <begin position="12"/>
        <end position="35"/>
    </location>
</feature>
<dbReference type="NCBIfam" id="TIGR00797">
    <property type="entry name" value="matE"/>
    <property type="match status" value="1"/>
</dbReference>
<keyword evidence="4 7" id="KW-0812">Transmembrane</keyword>
<feature type="transmembrane region" description="Helical" evidence="7">
    <location>
        <begin position="390"/>
        <end position="412"/>
    </location>
</feature>
<comment type="caution">
    <text evidence="8">The sequence shown here is derived from an EMBL/GenBank/DDBJ whole genome shotgun (WGS) entry which is preliminary data.</text>
</comment>
<feature type="transmembrane region" description="Helical" evidence="7">
    <location>
        <begin position="289"/>
        <end position="308"/>
    </location>
</feature>
<sequence>MEQVKENKMGTAPVLGLIASMSVPAMFSMLVQALYNVVDSFFVAQISESALTAVSLVFPVQNLMIAVGVGTAVGVNSLISRRLGEKRREEADSAATHAVLLGIFNWVIFALFGLIFPQWFFKLFNSTPAVTQMGIDYLSIVTVFSFGMFVEINLEKTLQATGNMIFPMIFQLTGALTNIILDPIFIFGLLGAPRLEVAGAAIATVAGQILSMILALIVVLFGRHEVEVKLKGFRFDWATVKNIYAVGFPSIIMQSIGSVMTMGMNAILIAFSETAVALFGVYFKLQSFVFMPVFGLNQGLMPIVGYNFGARKKHRLLAAIKYGCVIALVIMAIGVVLFWTIPGALLGIFNASEQMLEIGIPALRTISLCFLPAALGIVFSTAFQATGHGFYSMLISLLRQLIVLLPAAFLLAKISLAAVWYAFPIAEVFSLAASIILYLRLYRNTLRTLDTRPASEIN</sequence>
<evidence type="ECO:0000256" key="7">
    <source>
        <dbReference type="SAM" id="Phobius"/>
    </source>
</evidence>
<evidence type="ECO:0000313" key="8">
    <source>
        <dbReference type="EMBL" id="HIR56512.1"/>
    </source>
</evidence>
<evidence type="ECO:0000256" key="6">
    <source>
        <dbReference type="ARBA" id="ARBA00023136"/>
    </source>
</evidence>
<evidence type="ECO:0000256" key="2">
    <source>
        <dbReference type="ARBA" id="ARBA00022448"/>
    </source>
</evidence>
<feature type="transmembrane region" description="Helical" evidence="7">
    <location>
        <begin position="164"/>
        <end position="191"/>
    </location>
</feature>
<gene>
    <name evidence="8" type="ORF">IAA54_02505</name>
</gene>
<evidence type="ECO:0000256" key="1">
    <source>
        <dbReference type="ARBA" id="ARBA00004651"/>
    </source>
</evidence>
<dbReference type="PANTHER" id="PTHR43549">
    <property type="entry name" value="MULTIDRUG RESISTANCE PROTEIN YPNP-RELATED"/>
    <property type="match status" value="1"/>
</dbReference>
<dbReference type="InterPro" id="IPR048279">
    <property type="entry name" value="MdtK-like"/>
</dbReference>
<dbReference type="InterPro" id="IPR002528">
    <property type="entry name" value="MATE_fam"/>
</dbReference>
<evidence type="ECO:0000256" key="4">
    <source>
        <dbReference type="ARBA" id="ARBA00022692"/>
    </source>
</evidence>
<dbReference type="AlphaFoldDB" id="A0A9D1J0K6"/>
<keyword evidence="5 7" id="KW-1133">Transmembrane helix</keyword>
<proteinExistence type="predicted"/>
<evidence type="ECO:0000256" key="3">
    <source>
        <dbReference type="ARBA" id="ARBA00022475"/>
    </source>
</evidence>
<dbReference type="GO" id="GO:0005886">
    <property type="term" value="C:plasma membrane"/>
    <property type="evidence" value="ECO:0007669"/>
    <property type="project" value="UniProtKB-SubCell"/>
</dbReference>
<feature type="transmembrane region" description="Helical" evidence="7">
    <location>
        <begin position="361"/>
        <end position="383"/>
    </location>
</feature>
<dbReference type="CDD" id="cd13144">
    <property type="entry name" value="MATE_like_4"/>
    <property type="match status" value="1"/>
</dbReference>
<dbReference type="Proteomes" id="UP000886785">
    <property type="component" value="Unassembled WGS sequence"/>
</dbReference>
<protein>
    <submittedName>
        <fullName evidence="8">MATE family efflux transporter</fullName>
    </submittedName>
</protein>
<dbReference type="Pfam" id="PF01554">
    <property type="entry name" value="MatE"/>
    <property type="match status" value="2"/>
</dbReference>
<keyword evidence="2" id="KW-0813">Transport</keyword>
<feature type="transmembrane region" description="Helical" evidence="7">
    <location>
        <begin position="197"/>
        <end position="221"/>
    </location>
</feature>